<keyword evidence="5" id="KW-0784">Thiamine biosynthesis</keyword>
<dbReference type="Proteomes" id="UP001141259">
    <property type="component" value="Unassembled WGS sequence"/>
</dbReference>
<dbReference type="GO" id="GO:1990107">
    <property type="term" value="F:thiazole synthase activity"/>
    <property type="evidence" value="ECO:0007669"/>
    <property type="project" value="UniProtKB-EC"/>
</dbReference>
<evidence type="ECO:0000313" key="9">
    <source>
        <dbReference type="EMBL" id="MCS7475522.1"/>
    </source>
</evidence>
<keyword evidence="4" id="KW-0808">Transferase</keyword>
<evidence type="ECO:0000256" key="7">
    <source>
        <dbReference type="ARBA" id="ARBA00049897"/>
    </source>
</evidence>
<organism evidence="9 10">
    <name type="scientific">Umezawaea endophytica</name>
    <dbReference type="NCBI Taxonomy" id="1654476"/>
    <lineage>
        <taxon>Bacteria</taxon>
        <taxon>Bacillati</taxon>
        <taxon>Actinomycetota</taxon>
        <taxon>Actinomycetes</taxon>
        <taxon>Pseudonocardiales</taxon>
        <taxon>Pseudonocardiaceae</taxon>
        <taxon>Umezawaea</taxon>
    </lineage>
</organism>
<dbReference type="PANTHER" id="PTHR34266:SF2">
    <property type="entry name" value="THIAZOLE SYNTHASE"/>
    <property type="match status" value="1"/>
</dbReference>
<dbReference type="RefSeq" id="WP_259621036.1">
    <property type="nucleotide sequence ID" value="NZ_JANYMP010000001.1"/>
</dbReference>
<dbReference type="EC" id="2.8.1.10" evidence="3"/>
<comment type="catalytic activity">
    <reaction evidence="7">
        <text>[ThiS sulfur-carrier protein]-C-terminal-Gly-aminoethanethioate + 2-iminoacetate + 1-deoxy-D-xylulose 5-phosphate = [ThiS sulfur-carrier protein]-C-terminal Gly-Gly + 2-[(2R,5Z)-2-carboxy-4-methylthiazol-5(2H)-ylidene]ethyl phosphate + 2 H2O + H(+)</text>
        <dbReference type="Rhea" id="RHEA:26297"/>
        <dbReference type="Rhea" id="RHEA-COMP:12909"/>
        <dbReference type="Rhea" id="RHEA-COMP:19908"/>
        <dbReference type="ChEBI" id="CHEBI:15377"/>
        <dbReference type="ChEBI" id="CHEBI:15378"/>
        <dbReference type="ChEBI" id="CHEBI:57792"/>
        <dbReference type="ChEBI" id="CHEBI:62899"/>
        <dbReference type="ChEBI" id="CHEBI:77846"/>
        <dbReference type="ChEBI" id="CHEBI:90778"/>
        <dbReference type="ChEBI" id="CHEBI:232372"/>
        <dbReference type="EC" id="2.8.1.10"/>
    </reaction>
</comment>
<dbReference type="InterPro" id="IPR033983">
    <property type="entry name" value="Thiazole_synthase_ThiG"/>
</dbReference>
<evidence type="ECO:0000256" key="5">
    <source>
        <dbReference type="ARBA" id="ARBA00022977"/>
    </source>
</evidence>
<accession>A0A9X2VG88</accession>
<keyword evidence="10" id="KW-1185">Reference proteome</keyword>
<dbReference type="EMBL" id="JANYMP010000001">
    <property type="protein sequence ID" value="MCS7475522.1"/>
    <property type="molecule type" value="Genomic_DNA"/>
</dbReference>
<protein>
    <recommendedName>
        <fullName evidence="3">thiazole synthase</fullName>
        <ecNumber evidence="3">2.8.1.10</ecNumber>
    </recommendedName>
</protein>
<dbReference type="Gene3D" id="3.20.20.70">
    <property type="entry name" value="Aldolase class I"/>
    <property type="match status" value="1"/>
</dbReference>
<comment type="function">
    <text evidence="1">Catalyzes the rearrangement of 1-deoxy-D-xylulose 5-phosphate (DXP) to produce the thiazole phosphate moiety of thiamine. Sulfur is provided by the thiocarboxylate moiety of the carrier protein ThiS. In vitro, sulfur can be provided by H(2)S.</text>
</comment>
<dbReference type="InterPro" id="IPR013785">
    <property type="entry name" value="Aldolase_TIM"/>
</dbReference>
<sequence>MTELITVADVRLTSFWHCFGTERHRADLDTVVGLLRASGTNVLPINTHRLDESRRRDALEHGFAGVGYDEVGERVDVSAYVKMVNVNLRTSADEAVRVAKLAVDMTGERVIKLEVLTPDLRSSRDDEVVEAARRLIEWDPSLIVLPLLSNDHEAARGAVDVGCPLLRVMGSAIGARAGILDTATFVKTCELPVPVVLDGGVGTVDHVRDAAAAGAAGILVNSVLFDDGRPPVTVMEDFREAAESHFGVGELQDSRTA</sequence>
<dbReference type="InterPro" id="IPR008867">
    <property type="entry name" value="ThiG"/>
</dbReference>
<comment type="caution">
    <text evidence="9">The sequence shown here is derived from an EMBL/GenBank/DDBJ whole genome shotgun (WGS) entry which is preliminary data.</text>
</comment>
<dbReference type="SUPFAM" id="SSF110399">
    <property type="entry name" value="ThiG-like"/>
    <property type="match status" value="1"/>
</dbReference>
<feature type="domain" description="Thiazole synthase ThiG" evidence="8">
    <location>
        <begin position="68"/>
        <end position="243"/>
    </location>
</feature>
<evidence type="ECO:0000256" key="3">
    <source>
        <dbReference type="ARBA" id="ARBA00011960"/>
    </source>
</evidence>
<evidence type="ECO:0000256" key="6">
    <source>
        <dbReference type="ARBA" id="ARBA00023270"/>
    </source>
</evidence>
<dbReference type="AlphaFoldDB" id="A0A9X2VG88"/>
<evidence type="ECO:0000256" key="2">
    <source>
        <dbReference type="ARBA" id="ARBA00004948"/>
    </source>
</evidence>
<evidence type="ECO:0000259" key="8">
    <source>
        <dbReference type="Pfam" id="PF05690"/>
    </source>
</evidence>
<keyword evidence="6" id="KW-0704">Schiff base</keyword>
<name>A0A9X2VG88_9PSEU</name>
<dbReference type="Pfam" id="PF05690">
    <property type="entry name" value="ThiG"/>
    <property type="match status" value="1"/>
</dbReference>
<dbReference type="PANTHER" id="PTHR34266">
    <property type="entry name" value="THIAZOLE SYNTHASE"/>
    <property type="match status" value="1"/>
</dbReference>
<gene>
    <name evidence="9" type="ORF">NZH93_01540</name>
</gene>
<reference evidence="9" key="1">
    <citation type="submission" date="2022-08" db="EMBL/GenBank/DDBJ databases">
        <authorList>
            <person name="Tistechok S."/>
            <person name="Samborskyy M."/>
            <person name="Roman I."/>
        </authorList>
    </citation>
    <scope>NUCLEOTIDE SEQUENCE</scope>
    <source>
        <strain evidence="9">DSM 103496</strain>
    </source>
</reference>
<evidence type="ECO:0000256" key="1">
    <source>
        <dbReference type="ARBA" id="ARBA00002834"/>
    </source>
</evidence>
<proteinExistence type="predicted"/>
<evidence type="ECO:0000256" key="4">
    <source>
        <dbReference type="ARBA" id="ARBA00022679"/>
    </source>
</evidence>
<comment type="pathway">
    <text evidence="2">Cofactor biosynthesis; thiamine diphosphate biosynthesis.</text>
</comment>
<evidence type="ECO:0000313" key="10">
    <source>
        <dbReference type="Proteomes" id="UP001141259"/>
    </source>
</evidence>